<dbReference type="InterPro" id="IPR010777">
    <property type="entry name" value="PipA"/>
</dbReference>
<reference evidence="2" key="1">
    <citation type="journal article" date="2023" name="G3 (Bethesda)">
        <title>Whole genome assemblies of Zophobas morio and Tenebrio molitor.</title>
        <authorList>
            <person name="Kaur S."/>
            <person name="Stinson S.A."/>
            <person name="diCenzo G.C."/>
        </authorList>
    </citation>
    <scope>NUCLEOTIDE SEQUENCE</scope>
    <source>
        <strain evidence="2">QUZm001</strain>
    </source>
</reference>
<accession>A0AA38HJK0</accession>
<keyword evidence="3" id="KW-1185">Reference proteome</keyword>
<dbReference type="InterPro" id="IPR046673">
    <property type="entry name" value="ToxA_N"/>
</dbReference>
<evidence type="ECO:0000313" key="2">
    <source>
        <dbReference type="EMBL" id="KAJ3636330.1"/>
    </source>
</evidence>
<gene>
    <name evidence="2" type="ORF">Zmor_008714</name>
</gene>
<proteinExistence type="predicted"/>
<protein>
    <recommendedName>
        <fullName evidence="1">Dermonecrotic toxin N-terminal domain-containing protein</fullName>
    </recommendedName>
</protein>
<evidence type="ECO:0000313" key="3">
    <source>
        <dbReference type="Proteomes" id="UP001168821"/>
    </source>
</evidence>
<name>A0AA38HJK0_9CUCU</name>
<dbReference type="EMBL" id="JALNTZ010000220">
    <property type="protein sequence ID" value="KAJ3636330.1"/>
    <property type="molecule type" value="Genomic_DNA"/>
</dbReference>
<organism evidence="2 3">
    <name type="scientific">Zophobas morio</name>
    <dbReference type="NCBI Taxonomy" id="2755281"/>
    <lineage>
        <taxon>Eukaryota</taxon>
        <taxon>Metazoa</taxon>
        <taxon>Ecdysozoa</taxon>
        <taxon>Arthropoda</taxon>
        <taxon>Hexapoda</taxon>
        <taxon>Insecta</taxon>
        <taxon>Pterygota</taxon>
        <taxon>Neoptera</taxon>
        <taxon>Endopterygota</taxon>
        <taxon>Coleoptera</taxon>
        <taxon>Polyphaga</taxon>
        <taxon>Cucujiformia</taxon>
        <taxon>Tenebrionidae</taxon>
        <taxon>Zophobas</taxon>
    </lineage>
</organism>
<dbReference type="Pfam" id="PF07108">
    <property type="entry name" value="PipA"/>
    <property type="match status" value="2"/>
</dbReference>
<dbReference type="Pfam" id="PF20178">
    <property type="entry name" value="ToxA_N"/>
    <property type="match status" value="1"/>
</dbReference>
<sequence>MRKWLVDQARDQTMRFLLACHFRLYDRSDGKFYTGVSNSLKKLAEGEWKLTGGGINYLNRLFLPNYWRSKLDESIDISNAPRKTFDVFDTMASLAEQRSLEDAVTDFPSLYKTYKNNTLFYFTTLDRALSPLMTLYNLIGAGYRLANFTSLLGFTTQTSHLAFEDGEEKLLKEMGMMFGVFTSKRDLNTTTSNLKLSTTCKRPQTEKNYEKELNFYKELADQFPDLEEQLNAPDPLLVAHDLRAMNKSNRYAGRENTTINLFVNNIAYTKSGYEGNLDLNELYARHEKCYLVLKENIKEAYKRSPTFRRLFNYAYDNRLHNRSERWDMMPLTEERVGSGKERLTELYADQENLRREQLYYQSGPCLVPFSTERAYMHEVIKALTLLSNNVTETHPRGPVVEYTNIILKEMNLATPVRTRYIVNVPDTQLAIIKGRQCVNYAVYLQLRNNVTSSIPNFTKIAHQVMRTKIKEQTGLDLNPDNVYLNYFGGEAPKKYSPQAFLKWTRDVQPQWSVTLTDLAFCNFNNEDVFREANKLDEEYGVYWQGAGCGDYYGGENEVKIKPSQLRDIVWKLDFSSLINARLHEFWDRHQENWRTLSKAEFFRAALEAKEKGVLSTDDYTYILRGLDPGVPLNETVTLAHFQRKSPPSIDVRRLDINGYAATDILRFVLENKREVLYIPGSPLSFYVFQNDHTMRQWIVEQAVDIRKRFFLTSHFSAYDRQDGNSYTGVDNALQKLAEGDWEVDGGGIDYYDSFRIKNTDVFEALALQTKERRFQDADTLIMSDSELCEQRVLVAFQIAGTVLGVPLMLFGPIGALVNTLMFGAILGLEIHVASNGDSEEERQQALSGAEADVEMAVLFGAVTTVASPLIKTTVLRKIFNRNNKYFKAPQVINGKFGYLLGPEKPPQISFREKGFKISKDIPARSVTATKSLVGTENLVNPSATPQIESKKLPTKQVSLLSVNNRKSLVTKIEVRNFYEQLYRDCPELETQLKYPDPLLLLHDEVATDTSYRLYKILIPDLVMLFIKSSDEIHYFNNPKILLNEWKVAPYEFNLLKRIINEVYSWSPTFRRLFNYAYDSELQDPEKRWLIAPREAFSTTVTEEELMTANGVRTIGLNVDFISRRYYESDIGPVPFTAEHAYLNEIIKALTGIHFTSSEFYFRGPIVEYANIILKEVGRELPDYRVPLRTRLVTSLSDEQLEAIYHYKTLAITYPELQIQTQNPDPFLLDHDRVAFDSSDKASHSNFRVSEMMFKQVTKTFNSINSPLKLAKGIEVYNYIAALLEEAYAASPTFRRLFNRAILNYNWRYARNRVTLVTNSEETSTTLFFHLGTK</sequence>
<dbReference type="Proteomes" id="UP001168821">
    <property type="component" value="Unassembled WGS sequence"/>
</dbReference>
<comment type="caution">
    <text evidence="2">The sequence shown here is derived from an EMBL/GenBank/DDBJ whole genome shotgun (WGS) entry which is preliminary data.</text>
</comment>
<feature type="domain" description="Dermonecrotic toxin N-terminal" evidence="1">
    <location>
        <begin position="453"/>
        <end position="717"/>
    </location>
</feature>
<evidence type="ECO:0000259" key="1">
    <source>
        <dbReference type="Pfam" id="PF20178"/>
    </source>
</evidence>